<dbReference type="InterPro" id="IPR029026">
    <property type="entry name" value="tRNA_m1G_MTases_N"/>
</dbReference>
<evidence type="ECO:0000256" key="3">
    <source>
        <dbReference type="ARBA" id="ARBA00022679"/>
    </source>
</evidence>
<protein>
    <submittedName>
        <fullName evidence="6">TrmH family RNA methyltransferase</fullName>
    </submittedName>
</protein>
<dbReference type="InterPro" id="IPR029064">
    <property type="entry name" value="Ribosomal_eL30-like_sf"/>
</dbReference>
<dbReference type="PANTHER" id="PTHR43191">
    <property type="entry name" value="RRNA METHYLTRANSFERASE 3"/>
    <property type="match status" value="1"/>
</dbReference>
<dbReference type="GO" id="GO:0006396">
    <property type="term" value="P:RNA processing"/>
    <property type="evidence" value="ECO:0007669"/>
    <property type="project" value="InterPro"/>
</dbReference>
<dbReference type="CDD" id="cd18095">
    <property type="entry name" value="SpoU-like_rRNA-MTase"/>
    <property type="match status" value="1"/>
</dbReference>
<dbReference type="GO" id="GO:0003723">
    <property type="term" value="F:RNA binding"/>
    <property type="evidence" value="ECO:0007669"/>
    <property type="project" value="InterPro"/>
</dbReference>
<dbReference type="OrthoDB" id="9794400at2"/>
<evidence type="ECO:0000259" key="4">
    <source>
        <dbReference type="Pfam" id="PF00588"/>
    </source>
</evidence>
<dbReference type="Pfam" id="PF00588">
    <property type="entry name" value="SpoU_methylase"/>
    <property type="match status" value="1"/>
</dbReference>
<gene>
    <name evidence="6" type="ORF">EI74_0207</name>
</gene>
<dbReference type="GO" id="GO:0008173">
    <property type="term" value="F:RNA methyltransferase activity"/>
    <property type="evidence" value="ECO:0007669"/>
    <property type="project" value="InterPro"/>
</dbReference>
<name>A0A4R6IH08_9MOLU</name>
<dbReference type="InterPro" id="IPR029028">
    <property type="entry name" value="Alpha/beta_knot_MTases"/>
</dbReference>
<evidence type="ECO:0000259" key="5">
    <source>
        <dbReference type="Pfam" id="PF22435"/>
    </source>
</evidence>
<dbReference type="Gene3D" id="3.40.1280.10">
    <property type="match status" value="1"/>
</dbReference>
<comment type="similarity">
    <text evidence="1">Belongs to the class IV-like SAM-binding methyltransferase superfamily. RNA methyltransferase TrmH family.</text>
</comment>
<evidence type="ECO:0000313" key="6">
    <source>
        <dbReference type="EMBL" id="TDO21176.1"/>
    </source>
</evidence>
<keyword evidence="2 6" id="KW-0489">Methyltransferase</keyword>
<dbReference type="InterPro" id="IPR001537">
    <property type="entry name" value="SpoU_MeTrfase"/>
</dbReference>
<dbReference type="InterPro" id="IPR053888">
    <property type="entry name" value="MRM3-like_sub_bind"/>
</dbReference>
<dbReference type="InterPro" id="IPR051259">
    <property type="entry name" value="rRNA_Methyltransferase"/>
</dbReference>
<reference evidence="6 7" key="1">
    <citation type="submission" date="2019-03" db="EMBL/GenBank/DDBJ databases">
        <title>Genomic Encyclopedia of Archaeal and Bacterial Type Strains, Phase II (KMG-II): from individual species to whole genera.</title>
        <authorList>
            <person name="Goeker M."/>
        </authorList>
    </citation>
    <scope>NUCLEOTIDE SEQUENCE [LARGE SCALE GENOMIC DNA]</scope>
    <source>
        <strain evidence="6 7">ATCC 700618</strain>
    </source>
</reference>
<organism evidence="6 7">
    <name type="scientific">Mycoplasma testudineum</name>
    <dbReference type="NCBI Taxonomy" id="244584"/>
    <lineage>
        <taxon>Bacteria</taxon>
        <taxon>Bacillati</taxon>
        <taxon>Mycoplasmatota</taxon>
        <taxon>Mollicutes</taxon>
        <taxon>Mycoplasmataceae</taxon>
        <taxon>Mycoplasma</taxon>
    </lineage>
</organism>
<comment type="caution">
    <text evidence="6">The sequence shown here is derived from an EMBL/GenBank/DDBJ whole genome shotgun (WGS) entry which is preliminary data.</text>
</comment>
<evidence type="ECO:0000256" key="2">
    <source>
        <dbReference type="ARBA" id="ARBA00022603"/>
    </source>
</evidence>
<sequence>MITSKDNPTYKYLKSLQTKKGRKQHSKFIIEGYKMIAEIKKKGINITTYGKNADIEMAIDLLANISQLETNPEIIGVVNFLENTDILNSKKILYLDNVQDPGNVGTLLRSAVAFNFDTVVFRNIDIYNWKTIQASRNAHFDLKLIKENDNLDVLKQLHKQKFLILATNLHQNSKTIEEIKILDKLVLILGNEGHGISQEILAIDHQNILIKISSKIESLNVAIAGSILMEKVGK</sequence>
<dbReference type="SUPFAM" id="SSF75217">
    <property type="entry name" value="alpha/beta knot"/>
    <property type="match status" value="1"/>
</dbReference>
<accession>A0A4R6IH08</accession>
<dbReference type="Gene3D" id="3.30.1330.30">
    <property type="match status" value="1"/>
</dbReference>
<dbReference type="GO" id="GO:0032259">
    <property type="term" value="P:methylation"/>
    <property type="evidence" value="ECO:0007669"/>
    <property type="project" value="UniProtKB-KW"/>
</dbReference>
<keyword evidence="7" id="KW-1185">Reference proteome</keyword>
<proteinExistence type="inferred from homology"/>
<dbReference type="AlphaFoldDB" id="A0A4R6IH08"/>
<dbReference type="Proteomes" id="UP000295518">
    <property type="component" value="Unassembled WGS sequence"/>
</dbReference>
<dbReference type="EMBL" id="SNWN01000009">
    <property type="protein sequence ID" value="TDO21176.1"/>
    <property type="molecule type" value="Genomic_DNA"/>
</dbReference>
<dbReference type="SUPFAM" id="SSF55315">
    <property type="entry name" value="L30e-like"/>
    <property type="match status" value="1"/>
</dbReference>
<evidence type="ECO:0000313" key="7">
    <source>
        <dbReference type="Proteomes" id="UP000295518"/>
    </source>
</evidence>
<dbReference type="Pfam" id="PF22435">
    <property type="entry name" value="MRM3-like_sub_bind"/>
    <property type="match status" value="1"/>
</dbReference>
<evidence type="ECO:0000256" key="1">
    <source>
        <dbReference type="ARBA" id="ARBA00007228"/>
    </source>
</evidence>
<dbReference type="RefSeq" id="WP_094254311.1">
    <property type="nucleotide sequence ID" value="NZ_NNCE01000001.1"/>
</dbReference>
<feature type="domain" description="tRNA/rRNA methyltransferase SpoU type" evidence="4">
    <location>
        <begin position="92"/>
        <end position="229"/>
    </location>
</feature>
<keyword evidence="3 6" id="KW-0808">Transferase</keyword>
<dbReference type="PANTHER" id="PTHR43191:SF2">
    <property type="entry name" value="RRNA METHYLTRANSFERASE 3, MITOCHONDRIAL"/>
    <property type="match status" value="1"/>
</dbReference>
<feature type="domain" description="MRM3-like substrate binding" evidence="5">
    <location>
        <begin position="7"/>
        <end position="80"/>
    </location>
</feature>